<evidence type="ECO:0000313" key="1">
    <source>
        <dbReference type="EMBL" id="AEP07063.1"/>
    </source>
</evidence>
<name>A0A654L1G1_ACIBM</name>
<dbReference type="Pfam" id="PF21822">
    <property type="entry name" value="Phage_TAC_15"/>
    <property type="match status" value="1"/>
</dbReference>
<dbReference type="RefSeq" id="WP_001165481.1">
    <property type="nucleotide sequence ID" value="NC_017171.2"/>
</dbReference>
<dbReference type="Proteomes" id="UP000009290">
    <property type="component" value="Chromosome"/>
</dbReference>
<dbReference type="AlphaFoldDB" id="A0A654L1G1"/>
<gene>
    <name evidence="1" type="ORF">ABZJ_02603</name>
</gene>
<reference evidence="1 2" key="1">
    <citation type="journal article" date="2011" name="Antimicrob. Agents Chemother.">
        <title>Genomic analysis of the multidrug-resistant Acinetobacter baumannii strain MDR-ZJ06 widely spread in China.</title>
        <authorList>
            <person name="Zhou H."/>
            <person name="Zhang T."/>
            <person name="Yu D."/>
            <person name="Pi B."/>
            <person name="Yang Q."/>
            <person name="Zhou J."/>
            <person name="Hu S."/>
            <person name="Yu Y."/>
        </authorList>
    </citation>
    <scope>NUCLEOTIDE SEQUENCE [LARGE SCALE GENOMIC DNA]</scope>
    <source>
        <strain evidence="1 2">MDR-ZJ06</strain>
    </source>
</reference>
<organism evidence="1 2">
    <name type="scientific">Acinetobacter baumannii (strain MDR-ZJ06)</name>
    <dbReference type="NCBI Taxonomy" id="497978"/>
    <lineage>
        <taxon>Bacteria</taxon>
        <taxon>Pseudomonadati</taxon>
        <taxon>Pseudomonadota</taxon>
        <taxon>Gammaproteobacteria</taxon>
        <taxon>Moraxellales</taxon>
        <taxon>Moraxellaceae</taxon>
        <taxon>Acinetobacter</taxon>
        <taxon>Acinetobacter calcoaceticus/baumannii complex</taxon>
    </lineage>
</organism>
<dbReference type="KEGG" id="abz:ABZJ_02603"/>
<sequence>MQIGNHNYEIGRLDAFDQFHVSRKIAPIVPTIVPFMTEILKSNIMDLLDKFGDDPDNPDLSVLEDFDLNSFGEAIQPFIDAFAKMPEEDVNYVMKKCLSVVTRDGAKVVVKDTLMFDDLSVEHILPLTIAVVRINLGNFIQGLLTTALSKKQPT</sequence>
<evidence type="ECO:0000313" key="2">
    <source>
        <dbReference type="Proteomes" id="UP000009290"/>
    </source>
</evidence>
<dbReference type="InterPro" id="IPR049156">
    <property type="entry name" value="Phage_chap_TAC_15-like"/>
</dbReference>
<protein>
    <recommendedName>
        <fullName evidence="3">Bacteriophage protein</fullName>
    </recommendedName>
</protein>
<proteinExistence type="predicted"/>
<accession>A0A654L1G1</accession>
<dbReference type="EMBL" id="CP001937">
    <property type="protein sequence ID" value="AEP07063.1"/>
    <property type="molecule type" value="Genomic_DNA"/>
</dbReference>
<evidence type="ECO:0008006" key="3">
    <source>
        <dbReference type="Google" id="ProtNLM"/>
    </source>
</evidence>